<evidence type="ECO:0000256" key="1">
    <source>
        <dbReference type="ARBA" id="ARBA00023015"/>
    </source>
</evidence>
<dbReference type="Pfam" id="PF00196">
    <property type="entry name" value="GerE"/>
    <property type="match status" value="1"/>
</dbReference>
<keyword evidence="1" id="KW-0805">Transcription regulation</keyword>
<dbReference type="PANTHER" id="PTHR44688">
    <property type="entry name" value="DNA-BINDING TRANSCRIPTIONAL ACTIVATOR DEVR_DOSR"/>
    <property type="match status" value="1"/>
</dbReference>
<feature type="region of interest" description="Disordered" evidence="4">
    <location>
        <begin position="107"/>
        <end position="128"/>
    </location>
</feature>
<dbReference type="PROSITE" id="PS50043">
    <property type="entry name" value="HTH_LUXR_2"/>
    <property type="match status" value="1"/>
</dbReference>
<dbReference type="AlphaFoldDB" id="A0A7Y9DRQ7"/>
<evidence type="ECO:0000313" key="7">
    <source>
        <dbReference type="Proteomes" id="UP000535890"/>
    </source>
</evidence>
<dbReference type="InterPro" id="IPR036388">
    <property type="entry name" value="WH-like_DNA-bd_sf"/>
</dbReference>
<proteinExistence type="predicted"/>
<evidence type="ECO:0000259" key="5">
    <source>
        <dbReference type="PROSITE" id="PS50043"/>
    </source>
</evidence>
<dbReference type="EMBL" id="JACCBN010000001">
    <property type="protein sequence ID" value="NYD34233.1"/>
    <property type="molecule type" value="Genomic_DNA"/>
</dbReference>
<dbReference type="Gene3D" id="1.10.10.10">
    <property type="entry name" value="Winged helix-like DNA-binding domain superfamily/Winged helix DNA-binding domain"/>
    <property type="match status" value="1"/>
</dbReference>
<dbReference type="CDD" id="cd06170">
    <property type="entry name" value="LuxR_C_like"/>
    <property type="match status" value="1"/>
</dbReference>
<evidence type="ECO:0000313" key="6">
    <source>
        <dbReference type="EMBL" id="NYD34233.1"/>
    </source>
</evidence>
<sequence>MSAPELDRPMSVDDLGHSGRPSSCDLVTLAEQAALTGELVEAARCADEVLAADAPVTDLVRAAQVLAGVHAHRGMLADAAELHAWVAAVAPAKASPAAAIALVGTGRELPDSPADPGRPAPPTLRTGADGLVGKAVRASVRPAGSASALSDLTRAAAMLECRATPVLHDDSPAALGALVALHRGEPDLARTLVDRAVAADLGGAPYRRRHLLLRAWADMAGGDLLAARAGLDAANARPEPVHARDELVAVALEAGLVRRAGDTRGLLAVWSRAREAVLRHAVDLWSLLAIGELAVVAGRLGQLAWLAPHLQAGDELLTALGEPVLWAAPWHWCAFLAAVASDDPPAAQRHAAHLAEGAADVAAHAGSLALVLSRAARTWLRVLAGDVDADDVSAVAGSLSDAGMAYDGARLAKEAAVRTSDKRVLAAMLNLARGILAGPAVPAETVTVEAAAAPVVVTPTPRPCVLSDREREVAELVLEGLTYREIGDRLFITAKTVEHHVRGMRQRLGSESRSDLLADLRASLSG</sequence>
<protein>
    <submittedName>
        <fullName evidence="6">DNA-binding CsgD family transcriptional regulator</fullName>
    </submittedName>
</protein>
<keyword evidence="3" id="KW-0804">Transcription</keyword>
<keyword evidence="2 6" id="KW-0238">DNA-binding</keyword>
<accession>A0A7Y9DRQ7</accession>
<evidence type="ECO:0000256" key="2">
    <source>
        <dbReference type="ARBA" id="ARBA00023125"/>
    </source>
</evidence>
<dbReference type="PRINTS" id="PR00038">
    <property type="entry name" value="HTHLUXR"/>
</dbReference>
<feature type="domain" description="HTH luxR-type" evidence="5">
    <location>
        <begin position="459"/>
        <end position="524"/>
    </location>
</feature>
<name>A0A7Y9DRQ7_9PSEU</name>
<dbReference type="SUPFAM" id="SSF46894">
    <property type="entry name" value="C-terminal effector domain of the bipartite response regulators"/>
    <property type="match status" value="1"/>
</dbReference>
<evidence type="ECO:0000256" key="4">
    <source>
        <dbReference type="SAM" id="MobiDB-lite"/>
    </source>
</evidence>
<evidence type="ECO:0000256" key="3">
    <source>
        <dbReference type="ARBA" id="ARBA00023163"/>
    </source>
</evidence>
<dbReference type="InterPro" id="IPR000792">
    <property type="entry name" value="Tscrpt_reg_LuxR_C"/>
</dbReference>
<dbReference type="InterPro" id="IPR016032">
    <property type="entry name" value="Sig_transdc_resp-reg_C-effctor"/>
</dbReference>
<reference evidence="6 7" key="1">
    <citation type="submission" date="2020-07" db="EMBL/GenBank/DDBJ databases">
        <title>Sequencing the genomes of 1000 actinobacteria strains.</title>
        <authorList>
            <person name="Klenk H.-P."/>
        </authorList>
    </citation>
    <scope>NUCLEOTIDE SEQUENCE [LARGE SCALE GENOMIC DNA]</scope>
    <source>
        <strain evidence="6 7">DSM 45772</strain>
    </source>
</reference>
<dbReference type="Proteomes" id="UP000535890">
    <property type="component" value="Unassembled WGS sequence"/>
</dbReference>
<organism evidence="6 7">
    <name type="scientific">Actinomycetospora corticicola</name>
    <dbReference type="NCBI Taxonomy" id="663602"/>
    <lineage>
        <taxon>Bacteria</taxon>
        <taxon>Bacillati</taxon>
        <taxon>Actinomycetota</taxon>
        <taxon>Actinomycetes</taxon>
        <taxon>Pseudonocardiales</taxon>
        <taxon>Pseudonocardiaceae</taxon>
        <taxon>Actinomycetospora</taxon>
    </lineage>
</organism>
<dbReference type="GO" id="GO:0003677">
    <property type="term" value="F:DNA binding"/>
    <property type="evidence" value="ECO:0007669"/>
    <property type="project" value="UniProtKB-KW"/>
</dbReference>
<comment type="caution">
    <text evidence="6">The sequence shown here is derived from an EMBL/GenBank/DDBJ whole genome shotgun (WGS) entry which is preliminary data.</text>
</comment>
<dbReference type="GO" id="GO:0006355">
    <property type="term" value="P:regulation of DNA-templated transcription"/>
    <property type="evidence" value="ECO:0007669"/>
    <property type="project" value="InterPro"/>
</dbReference>
<gene>
    <name evidence="6" type="ORF">BJ983_000335</name>
</gene>
<dbReference type="SMART" id="SM00421">
    <property type="entry name" value="HTH_LUXR"/>
    <property type="match status" value="1"/>
</dbReference>
<dbReference type="RefSeq" id="WP_179792201.1">
    <property type="nucleotide sequence ID" value="NZ_BAABHP010000012.1"/>
</dbReference>
<dbReference type="PANTHER" id="PTHR44688:SF16">
    <property type="entry name" value="DNA-BINDING TRANSCRIPTIONAL ACTIVATOR DEVR_DOSR"/>
    <property type="match status" value="1"/>
</dbReference>
<keyword evidence="7" id="KW-1185">Reference proteome</keyword>